<dbReference type="GO" id="GO:0016746">
    <property type="term" value="F:acyltransferase activity"/>
    <property type="evidence" value="ECO:0007669"/>
    <property type="project" value="UniProtKB-KW"/>
</dbReference>
<evidence type="ECO:0000259" key="3">
    <source>
        <dbReference type="PROSITE" id="PS51186"/>
    </source>
</evidence>
<reference evidence="5" key="1">
    <citation type="journal article" date="2019" name="Int. J. Syst. Evol. Microbiol.">
        <title>The Global Catalogue of Microorganisms (GCM) 10K type strain sequencing project: providing services to taxonomists for standard genome sequencing and annotation.</title>
        <authorList>
            <consortium name="The Broad Institute Genomics Platform"/>
            <consortium name="The Broad Institute Genome Sequencing Center for Infectious Disease"/>
            <person name="Wu L."/>
            <person name="Ma J."/>
        </authorList>
    </citation>
    <scope>NUCLEOTIDE SEQUENCE [LARGE SCALE GENOMIC DNA]</scope>
    <source>
        <strain evidence="5">CGMCC 1.12750</strain>
    </source>
</reference>
<feature type="domain" description="N-acetyltransferase" evidence="3">
    <location>
        <begin position="1"/>
        <end position="161"/>
    </location>
</feature>
<dbReference type="PROSITE" id="PS51186">
    <property type="entry name" value="GNAT"/>
    <property type="match status" value="1"/>
</dbReference>
<keyword evidence="5" id="KW-1185">Reference proteome</keyword>
<proteinExistence type="predicted"/>
<evidence type="ECO:0000256" key="1">
    <source>
        <dbReference type="ARBA" id="ARBA00022679"/>
    </source>
</evidence>
<dbReference type="CDD" id="cd04301">
    <property type="entry name" value="NAT_SF"/>
    <property type="match status" value="1"/>
</dbReference>
<dbReference type="EC" id="2.3.-.-" evidence="4"/>
<name>A0ABW2UPB6_9RHOB</name>
<sequence length="161" mass="17301">MIRDACAEDCSAIAAIWNPVIRDTLITFTTEEKTAPDLVATLAGKERSGQPFLLACAKGELLGFATYGAFRPGPGYAHTAEHTVILAPRAWGRGVGRALMQAVEDHARRSGIHSLIGGVSGANTEGRAFHAALGYREIAILPEVGRKFGQWLDLVLMQKML</sequence>
<comment type="caution">
    <text evidence="4">The sequence shown here is derived from an EMBL/GenBank/DDBJ whole genome shotgun (WGS) entry which is preliminary data.</text>
</comment>
<dbReference type="InterPro" id="IPR000182">
    <property type="entry name" value="GNAT_dom"/>
</dbReference>
<dbReference type="Pfam" id="PF00583">
    <property type="entry name" value="Acetyltransf_1"/>
    <property type="match status" value="1"/>
</dbReference>
<evidence type="ECO:0000313" key="5">
    <source>
        <dbReference type="Proteomes" id="UP001596516"/>
    </source>
</evidence>
<evidence type="ECO:0000313" key="4">
    <source>
        <dbReference type="EMBL" id="MFC7705314.1"/>
    </source>
</evidence>
<keyword evidence="2 4" id="KW-0012">Acyltransferase</keyword>
<accession>A0ABW2UPB6</accession>
<dbReference type="Proteomes" id="UP001596516">
    <property type="component" value="Unassembled WGS sequence"/>
</dbReference>
<dbReference type="InterPro" id="IPR016181">
    <property type="entry name" value="Acyl_CoA_acyltransferase"/>
</dbReference>
<keyword evidence="1 4" id="KW-0808">Transferase</keyword>
<dbReference type="PANTHER" id="PTHR43072">
    <property type="entry name" value="N-ACETYLTRANSFERASE"/>
    <property type="match status" value="1"/>
</dbReference>
<organism evidence="4 5">
    <name type="scientific">Plastorhodobacter daqingensis</name>
    <dbReference type="NCBI Taxonomy" id="1387281"/>
    <lineage>
        <taxon>Bacteria</taxon>
        <taxon>Pseudomonadati</taxon>
        <taxon>Pseudomonadota</taxon>
        <taxon>Alphaproteobacteria</taxon>
        <taxon>Rhodobacterales</taxon>
        <taxon>Paracoccaceae</taxon>
        <taxon>Plastorhodobacter</taxon>
    </lineage>
</organism>
<dbReference type="RefSeq" id="WP_377405241.1">
    <property type="nucleotide sequence ID" value="NZ_JBHTFQ010000007.1"/>
</dbReference>
<dbReference type="EMBL" id="JBHTFQ010000007">
    <property type="protein sequence ID" value="MFC7705314.1"/>
    <property type="molecule type" value="Genomic_DNA"/>
</dbReference>
<protein>
    <submittedName>
        <fullName evidence="4">GNAT family N-acetyltransferase</fullName>
        <ecNumber evidence="4">2.3.-.-</ecNumber>
    </submittedName>
</protein>
<evidence type="ECO:0000256" key="2">
    <source>
        <dbReference type="ARBA" id="ARBA00023315"/>
    </source>
</evidence>
<dbReference type="SUPFAM" id="SSF55729">
    <property type="entry name" value="Acyl-CoA N-acyltransferases (Nat)"/>
    <property type="match status" value="1"/>
</dbReference>
<gene>
    <name evidence="4" type="ORF">ACFQXB_14030</name>
</gene>
<dbReference type="Gene3D" id="3.40.630.30">
    <property type="match status" value="1"/>
</dbReference>
<dbReference type="PANTHER" id="PTHR43072:SF23">
    <property type="entry name" value="UPF0039 PROTEIN C11D3.02C"/>
    <property type="match status" value="1"/>
</dbReference>